<evidence type="ECO:0000313" key="9">
    <source>
        <dbReference type="EMBL" id="CAJ1379258.1"/>
    </source>
</evidence>
<dbReference type="SUPFAM" id="SSF50249">
    <property type="entry name" value="Nucleic acid-binding proteins"/>
    <property type="match status" value="4"/>
</dbReference>
<dbReference type="PANTHER" id="PTHR12913:SF1">
    <property type="entry name" value="COLD SHOCK DOMAIN-CONTAINING PROTEIN E1"/>
    <property type="match status" value="1"/>
</dbReference>
<dbReference type="AlphaFoldDB" id="A0AA36I1E0"/>
<dbReference type="InterPro" id="IPR012340">
    <property type="entry name" value="NA-bd_OB-fold"/>
</dbReference>
<evidence type="ECO:0000259" key="8">
    <source>
        <dbReference type="PROSITE" id="PS51857"/>
    </source>
</evidence>
<keyword evidence="2" id="KW-0963">Cytoplasm</keyword>
<dbReference type="Gene3D" id="2.40.50.140">
    <property type="entry name" value="Nucleic acid-binding proteins"/>
    <property type="match status" value="4"/>
</dbReference>
<evidence type="ECO:0000256" key="4">
    <source>
        <dbReference type="ARBA" id="ARBA00022884"/>
    </source>
</evidence>
<dbReference type="InterPro" id="IPR002059">
    <property type="entry name" value="CSP_DNA-bd"/>
</dbReference>
<dbReference type="EMBL" id="CAUJNA010000611">
    <property type="protein sequence ID" value="CAJ1379258.1"/>
    <property type="molecule type" value="Genomic_DNA"/>
</dbReference>
<protein>
    <recommendedName>
        <fullName evidence="8">CSD domain-containing protein</fullName>
    </recommendedName>
</protein>
<organism evidence="9 10">
    <name type="scientific">Effrenium voratum</name>
    <dbReference type="NCBI Taxonomy" id="2562239"/>
    <lineage>
        <taxon>Eukaryota</taxon>
        <taxon>Sar</taxon>
        <taxon>Alveolata</taxon>
        <taxon>Dinophyceae</taxon>
        <taxon>Suessiales</taxon>
        <taxon>Symbiodiniaceae</taxon>
        <taxon>Effrenium</taxon>
    </lineage>
</organism>
<dbReference type="PANTHER" id="PTHR12913">
    <property type="entry name" value="UNR PROTEIN N-RAS UPSTREAM GENE PROTEIN"/>
    <property type="match status" value="1"/>
</dbReference>
<evidence type="ECO:0000313" key="10">
    <source>
        <dbReference type="Proteomes" id="UP001178507"/>
    </source>
</evidence>
<comment type="caution">
    <text evidence="9">The sequence shown here is derived from an EMBL/GenBank/DDBJ whole genome shotgun (WGS) entry which is preliminary data.</text>
</comment>
<feature type="region of interest" description="Disordered" evidence="7">
    <location>
        <begin position="220"/>
        <end position="246"/>
    </location>
</feature>
<evidence type="ECO:0000256" key="6">
    <source>
        <dbReference type="SAM" id="Coils"/>
    </source>
</evidence>
<name>A0AA36I1E0_9DINO</name>
<comment type="subcellular location">
    <subcellularLocation>
        <location evidence="1">Cytoplasm</location>
    </subcellularLocation>
</comment>
<keyword evidence="6" id="KW-0175">Coiled coil</keyword>
<dbReference type="GO" id="GO:0003723">
    <property type="term" value="F:RNA binding"/>
    <property type="evidence" value="ECO:0007669"/>
    <property type="project" value="UniProtKB-KW"/>
</dbReference>
<comment type="similarity">
    <text evidence="5">Belongs to the UNR family.</text>
</comment>
<sequence>MKRPGVANDSSHRVKRGRVRSFSGQWGFINSPEFSGDLFVGLRRNPQLSGLAPGDEVDFAVAEVDGKLEATEVQLVRLNERREEVLTARPMAQVTHLVGQRFAGNVRFRDSWGRNPDLEPILAGDPVNFQVAEDGDQCHADSATVPKSTLSDLHGRHLSGWVKSFKGNWGLIQSSHFDGDLFVGLGRNPQLKMPLVPGEGVTFLVNRDERAGKFQATEVQSDTSVDIPPGVARPIAGQPEDGARQEARELPELVGEVCAGVVKSFRDGWGFVNSDAFVGDLFLHEGSNPGLPRLQPGDPVEFVVQLQGKLGTALGKPHATNVKLQSQATSFSRWTGQLCSGTVKKFSGEWGFIVSPQFEGDLFVGTRSNPHISGGLLAGDIVEFEVFREKGKEAFEAVKVRVLSSVLPLPSLRRQASGGTKQISTPANASAKEFSRKRFGGADADRHHQELQRRLGLRELPCLCRRLVHRHQVQPTPGGEIHGRSIRPVSHRHQLREGRGNSGGAHLRDGELDSAIGAKVA</sequence>
<dbReference type="InterPro" id="IPR011129">
    <property type="entry name" value="CSD"/>
</dbReference>
<keyword evidence="3" id="KW-0677">Repeat</keyword>
<keyword evidence="4" id="KW-0694">RNA-binding</keyword>
<dbReference type="SMART" id="SM00357">
    <property type="entry name" value="CSP"/>
    <property type="match status" value="3"/>
</dbReference>
<feature type="region of interest" description="Disordered" evidence="7">
    <location>
        <begin position="474"/>
        <end position="521"/>
    </location>
</feature>
<dbReference type="GO" id="GO:0005737">
    <property type="term" value="C:cytoplasm"/>
    <property type="evidence" value="ECO:0007669"/>
    <property type="project" value="UniProtKB-SubCell"/>
</dbReference>
<dbReference type="Proteomes" id="UP001178507">
    <property type="component" value="Unassembled WGS sequence"/>
</dbReference>
<feature type="coiled-coil region" evidence="6">
    <location>
        <begin position="61"/>
        <end position="88"/>
    </location>
</feature>
<proteinExistence type="inferred from homology"/>
<evidence type="ECO:0000256" key="7">
    <source>
        <dbReference type="SAM" id="MobiDB-lite"/>
    </source>
</evidence>
<gene>
    <name evidence="9" type="ORF">EVOR1521_LOCUS7550</name>
</gene>
<evidence type="ECO:0000256" key="3">
    <source>
        <dbReference type="ARBA" id="ARBA00022737"/>
    </source>
</evidence>
<reference evidence="9" key="1">
    <citation type="submission" date="2023-08" db="EMBL/GenBank/DDBJ databases">
        <authorList>
            <person name="Chen Y."/>
            <person name="Shah S."/>
            <person name="Dougan E. K."/>
            <person name="Thang M."/>
            <person name="Chan C."/>
        </authorList>
    </citation>
    <scope>NUCLEOTIDE SEQUENCE</scope>
</reference>
<keyword evidence="10" id="KW-1185">Reference proteome</keyword>
<dbReference type="PROSITE" id="PS51857">
    <property type="entry name" value="CSD_2"/>
    <property type="match status" value="1"/>
</dbReference>
<evidence type="ECO:0000256" key="2">
    <source>
        <dbReference type="ARBA" id="ARBA00022490"/>
    </source>
</evidence>
<evidence type="ECO:0000256" key="1">
    <source>
        <dbReference type="ARBA" id="ARBA00004496"/>
    </source>
</evidence>
<accession>A0AA36I1E0</accession>
<feature type="domain" description="CSD" evidence="8">
    <location>
        <begin position="257"/>
        <end position="324"/>
    </location>
</feature>
<evidence type="ECO:0000256" key="5">
    <source>
        <dbReference type="ARBA" id="ARBA00044751"/>
    </source>
</evidence>